<dbReference type="InterPro" id="IPR002123">
    <property type="entry name" value="Plipid/glycerol_acylTrfase"/>
</dbReference>
<sequence>MKPVLRILLTMYEYAVFYFGVFWFGVLSLLWTMIAVVLQPLLPRDAGRALGRFVIMAGFRFFLGCLAISGRFRFDLTELDALRDEKSLIIAPNHPSLWDAVLIVSRLPDVACIMKADVINNIFLGAGARLARYIRNSSLRTMIMLAIADVQRGSRLLLFPEGTRTVQPPIGPLKGSIGVIASRARVPVQTVFIETDSPFLTKGWPVYRMPRLPLTYRVRLGQRFDPPADSDAFMAELEQYFAQALPAAPFPSSRNV</sequence>
<organism evidence="6 7">
    <name type="scientific">Noviherbaspirillum cavernae</name>
    <dbReference type="NCBI Taxonomy" id="2320862"/>
    <lineage>
        <taxon>Bacteria</taxon>
        <taxon>Pseudomonadati</taxon>
        <taxon>Pseudomonadota</taxon>
        <taxon>Betaproteobacteria</taxon>
        <taxon>Burkholderiales</taxon>
        <taxon>Oxalobacteraceae</taxon>
        <taxon>Noviherbaspirillum</taxon>
    </lineage>
</organism>
<keyword evidence="3 6" id="KW-0012">Acyltransferase</keyword>
<dbReference type="PANTHER" id="PTHR10434:SF66">
    <property type="entry name" value="PHOSPHOLIPID_GLYCEROL ACYLTRANSFERASE DOMAIN-CONTAINING PROTEIN"/>
    <property type="match status" value="1"/>
</dbReference>
<protein>
    <submittedName>
        <fullName evidence="6">1-acyl-sn-glycerol-3-phosphate acyltransferase</fullName>
    </submittedName>
</protein>
<evidence type="ECO:0000256" key="1">
    <source>
        <dbReference type="ARBA" id="ARBA00005189"/>
    </source>
</evidence>
<dbReference type="RefSeq" id="WP_119741408.1">
    <property type="nucleotide sequence ID" value="NZ_QYUN01000002.1"/>
</dbReference>
<comment type="pathway">
    <text evidence="1">Lipid metabolism.</text>
</comment>
<comment type="caution">
    <text evidence="6">The sequence shown here is derived from an EMBL/GenBank/DDBJ whole genome shotgun (WGS) entry which is preliminary data.</text>
</comment>
<feature type="domain" description="Phospholipid/glycerol acyltransferase" evidence="5">
    <location>
        <begin position="88"/>
        <end position="196"/>
    </location>
</feature>
<evidence type="ECO:0000256" key="2">
    <source>
        <dbReference type="ARBA" id="ARBA00022679"/>
    </source>
</evidence>
<dbReference type="SUPFAM" id="SSF69593">
    <property type="entry name" value="Glycerol-3-phosphate (1)-acyltransferase"/>
    <property type="match status" value="1"/>
</dbReference>
<dbReference type="CDD" id="cd07989">
    <property type="entry name" value="LPLAT_AGPAT-like"/>
    <property type="match status" value="1"/>
</dbReference>
<evidence type="ECO:0000256" key="3">
    <source>
        <dbReference type="ARBA" id="ARBA00023315"/>
    </source>
</evidence>
<reference evidence="6 7" key="1">
    <citation type="submission" date="2018-09" db="EMBL/GenBank/DDBJ databases">
        <authorList>
            <person name="Zhu H."/>
        </authorList>
    </citation>
    <scope>NUCLEOTIDE SEQUENCE [LARGE SCALE GENOMIC DNA]</scope>
    <source>
        <strain evidence="6 7">K2R10-39</strain>
    </source>
</reference>
<evidence type="ECO:0000256" key="4">
    <source>
        <dbReference type="SAM" id="Phobius"/>
    </source>
</evidence>
<dbReference type="Proteomes" id="UP000285190">
    <property type="component" value="Unassembled WGS sequence"/>
</dbReference>
<keyword evidence="4" id="KW-0812">Transmembrane</keyword>
<evidence type="ECO:0000313" key="7">
    <source>
        <dbReference type="Proteomes" id="UP000285190"/>
    </source>
</evidence>
<accession>A0A418X5D2</accession>
<dbReference type="OrthoDB" id="9812274at2"/>
<dbReference type="GO" id="GO:0003841">
    <property type="term" value="F:1-acylglycerol-3-phosphate O-acyltransferase activity"/>
    <property type="evidence" value="ECO:0007669"/>
    <property type="project" value="TreeGrafter"/>
</dbReference>
<keyword evidence="4" id="KW-1133">Transmembrane helix</keyword>
<keyword evidence="7" id="KW-1185">Reference proteome</keyword>
<gene>
    <name evidence="6" type="ORF">D3870_18355</name>
</gene>
<feature type="transmembrane region" description="Helical" evidence="4">
    <location>
        <begin position="50"/>
        <end position="69"/>
    </location>
</feature>
<name>A0A418X5D2_9BURK</name>
<dbReference type="SMART" id="SM00563">
    <property type="entry name" value="PlsC"/>
    <property type="match status" value="1"/>
</dbReference>
<dbReference type="AlphaFoldDB" id="A0A418X5D2"/>
<evidence type="ECO:0000259" key="5">
    <source>
        <dbReference type="SMART" id="SM00563"/>
    </source>
</evidence>
<dbReference type="Pfam" id="PF01553">
    <property type="entry name" value="Acyltransferase"/>
    <property type="match status" value="1"/>
</dbReference>
<dbReference type="PANTHER" id="PTHR10434">
    <property type="entry name" value="1-ACYL-SN-GLYCEROL-3-PHOSPHATE ACYLTRANSFERASE"/>
    <property type="match status" value="1"/>
</dbReference>
<evidence type="ECO:0000313" key="6">
    <source>
        <dbReference type="EMBL" id="RJG07694.1"/>
    </source>
</evidence>
<dbReference type="GO" id="GO:0006654">
    <property type="term" value="P:phosphatidic acid biosynthetic process"/>
    <property type="evidence" value="ECO:0007669"/>
    <property type="project" value="TreeGrafter"/>
</dbReference>
<feature type="transmembrane region" description="Helical" evidence="4">
    <location>
        <begin position="15"/>
        <end position="38"/>
    </location>
</feature>
<keyword evidence="4" id="KW-0472">Membrane</keyword>
<proteinExistence type="predicted"/>
<dbReference type="EMBL" id="QYUN01000002">
    <property type="protein sequence ID" value="RJG07694.1"/>
    <property type="molecule type" value="Genomic_DNA"/>
</dbReference>
<keyword evidence="2 6" id="KW-0808">Transferase</keyword>